<dbReference type="Proteomes" id="UP000709336">
    <property type="component" value="Unassembled WGS sequence"/>
</dbReference>
<reference evidence="6 7" key="1">
    <citation type="submission" date="2020-03" db="EMBL/GenBank/DDBJ databases">
        <title>Alteromonas ponticola sp. nov., isolated from seawater.</title>
        <authorList>
            <person name="Yoon J.-H."/>
            <person name="Kim Y.-O."/>
        </authorList>
    </citation>
    <scope>NUCLEOTIDE SEQUENCE [LARGE SCALE GENOMIC DNA]</scope>
    <source>
        <strain evidence="6 7">MYP5</strain>
    </source>
</reference>
<accession>A0ABX1R8G7</accession>
<dbReference type="EMBL" id="JAATNW010000009">
    <property type="protein sequence ID" value="NMH61432.1"/>
    <property type="molecule type" value="Genomic_DNA"/>
</dbReference>
<organism evidence="6 7">
    <name type="scientific">Alteromonas ponticola</name>
    <dbReference type="NCBI Taxonomy" id="2720613"/>
    <lineage>
        <taxon>Bacteria</taxon>
        <taxon>Pseudomonadati</taxon>
        <taxon>Pseudomonadota</taxon>
        <taxon>Gammaproteobacteria</taxon>
        <taxon>Alteromonadales</taxon>
        <taxon>Alteromonadaceae</taxon>
        <taxon>Alteromonas/Salinimonas group</taxon>
        <taxon>Alteromonas</taxon>
    </lineage>
</organism>
<keyword evidence="2" id="KW-0328">Glycosyltransferase</keyword>
<evidence type="ECO:0000259" key="5">
    <source>
        <dbReference type="Pfam" id="PF00535"/>
    </source>
</evidence>
<dbReference type="PANTHER" id="PTHR43630">
    <property type="entry name" value="POLY-BETA-1,6-N-ACETYL-D-GLUCOSAMINE SYNTHASE"/>
    <property type="match status" value="1"/>
</dbReference>
<dbReference type="InterPro" id="IPR029044">
    <property type="entry name" value="Nucleotide-diphossugar_trans"/>
</dbReference>
<comment type="caution">
    <text evidence="6">The sequence shown here is derived from an EMBL/GenBank/DDBJ whole genome shotgun (WGS) entry which is preliminary data.</text>
</comment>
<keyword evidence="4" id="KW-0812">Transmembrane</keyword>
<dbReference type="InterPro" id="IPR001173">
    <property type="entry name" value="Glyco_trans_2-like"/>
</dbReference>
<dbReference type="PANTHER" id="PTHR43630:SF1">
    <property type="entry name" value="POLY-BETA-1,6-N-ACETYL-D-GLUCOSAMINE SYNTHASE"/>
    <property type="match status" value="1"/>
</dbReference>
<gene>
    <name evidence="6" type="ORF">HCJ96_15490</name>
</gene>
<keyword evidence="3" id="KW-0808">Transferase</keyword>
<evidence type="ECO:0000313" key="6">
    <source>
        <dbReference type="EMBL" id="NMH61432.1"/>
    </source>
</evidence>
<evidence type="ECO:0000256" key="4">
    <source>
        <dbReference type="SAM" id="Phobius"/>
    </source>
</evidence>
<dbReference type="SUPFAM" id="SSF53448">
    <property type="entry name" value="Nucleotide-diphospho-sugar transferases"/>
    <property type="match status" value="1"/>
</dbReference>
<keyword evidence="4" id="KW-0472">Membrane</keyword>
<proteinExistence type="inferred from homology"/>
<name>A0ABX1R8G7_9ALTE</name>
<protein>
    <submittedName>
        <fullName evidence="6">Glycosyltransferase family 2 protein</fullName>
    </submittedName>
</protein>
<evidence type="ECO:0000313" key="7">
    <source>
        <dbReference type="Proteomes" id="UP000709336"/>
    </source>
</evidence>
<feature type="transmembrane region" description="Helical" evidence="4">
    <location>
        <begin position="347"/>
        <end position="368"/>
    </location>
</feature>
<evidence type="ECO:0000256" key="1">
    <source>
        <dbReference type="ARBA" id="ARBA00006739"/>
    </source>
</evidence>
<evidence type="ECO:0000256" key="2">
    <source>
        <dbReference type="ARBA" id="ARBA00022676"/>
    </source>
</evidence>
<evidence type="ECO:0000256" key="3">
    <source>
        <dbReference type="ARBA" id="ARBA00022679"/>
    </source>
</evidence>
<dbReference type="Gene3D" id="3.90.550.10">
    <property type="entry name" value="Spore Coat Polysaccharide Biosynthesis Protein SpsA, Chain A"/>
    <property type="match status" value="1"/>
</dbReference>
<dbReference type="Pfam" id="PF00535">
    <property type="entry name" value="Glycos_transf_2"/>
    <property type="match status" value="1"/>
</dbReference>
<feature type="domain" description="Glycosyltransferase 2-like" evidence="5">
    <location>
        <begin position="70"/>
        <end position="237"/>
    </location>
</feature>
<sequence>MSLEGLFAFVQNLTLAQVLAYFWPFFLLDMLRYVIIESLLIGKFLFKRKRRRQQRASARHQLFMERPLVSIIVPGKNEGKHIPALANSLTHQTYQNFELIIVDDGSDDNTALICRQLLKQGKIDRFFRNEVRGGKASGANTALRFSQGKFIVHIDADSHLAADAIEQILLPFYLDASVGAVGGDVRVANEDASFATRLQTIEYIKTISAGRVAASELGILRIISGAHGAFRRDVLDQVYGWDVGPGLDGDITLKIRKLGYRVVHAVHAVCYTNVPSRFTNLRRQRYRWDRSLVRFRLRKHLNMLAPSANFRSSSFFSIIENIVFNVFFDFKWIVYVVYMLYTAPSYLGYVFIINYFLYFIANIVQFVIARTLIAPSYRTIDGLTPFFLPLMPFYTGLYLRAVRTYAYLMEFLHKTSYDDPWNPWKVSRIAKKEKL</sequence>
<comment type="similarity">
    <text evidence="1">Belongs to the glycosyltransferase 2 family.</text>
</comment>
<dbReference type="RefSeq" id="WP_169211995.1">
    <property type="nucleotide sequence ID" value="NZ_JAATNW010000009.1"/>
</dbReference>
<dbReference type="CDD" id="cd06423">
    <property type="entry name" value="CESA_like"/>
    <property type="match status" value="1"/>
</dbReference>
<keyword evidence="4" id="KW-1133">Transmembrane helix</keyword>
<keyword evidence="7" id="KW-1185">Reference proteome</keyword>
<feature type="transmembrane region" description="Helical" evidence="4">
    <location>
        <begin position="30"/>
        <end position="46"/>
    </location>
</feature>